<feature type="transmembrane region" description="Helical" evidence="17">
    <location>
        <begin position="283"/>
        <end position="304"/>
    </location>
</feature>
<keyword evidence="5" id="KW-0133">Cell shape</keyword>
<feature type="transmembrane region" description="Helical" evidence="17">
    <location>
        <begin position="12"/>
        <end position="32"/>
    </location>
</feature>
<keyword evidence="18" id="KW-0131">Cell cycle</keyword>
<comment type="similarity">
    <text evidence="11">Belongs to the SEDS family. FtsW subfamily.</text>
</comment>
<evidence type="ECO:0000256" key="9">
    <source>
        <dbReference type="ARBA" id="ARBA00032370"/>
    </source>
</evidence>
<comment type="subcellular location">
    <subcellularLocation>
        <location evidence="1">Membrane</location>
        <topology evidence="1">Multi-pass membrane protein</topology>
    </subcellularLocation>
</comment>
<reference evidence="18 19" key="2">
    <citation type="submission" date="2024-02" db="EMBL/GenBank/DDBJ databases">
        <title>The Genome Sequence of Enterococcus sp. DIV0159.</title>
        <authorList>
            <person name="Earl A."/>
            <person name="Manson A."/>
            <person name="Gilmore M."/>
            <person name="Sanders J."/>
            <person name="Shea T."/>
            <person name="Howe W."/>
            <person name="Livny J."/>
            <person name="Cuomo C."/>
            <person name="Neafsey D."/>
            <person name="Birren B."/>
        </authorList>
    </citation>
    <scope>NUCLEOTIDE SEQUENCE [LARGE SCALE GENOMIC DNA]</scope>
    <source>
        <strain evidence="18 19">665A</strain>
    </source>
</reference>
<feature type="transmembrane region" description="Helical" evidence="17">
    <location>
        <begin position="186"/>
        <end position="206"/>
    </location>
</feature>
<evidence type="ECO:0000256" key="13">
    <source>
        <dbReference type="ARBA" id="ARBA00041418"/>
    </source>
</evidence>
<dbReference type="PANTHER" id="PTHR30474">
    <property type="entry name" value="CELL CYCLE PROTEIN"/>
    <property type="match status" value="1"/>
</dbReference>
<keyword evidence="19" id="KW-1185">Reference proteome</keyword>
<comment type="catalytic activity">
    <reaction evidence="15">
        <text>[GlcNAc-(1-&gt;4)-Mur2Ac(oyl-L-Ala-gamma-D-Glu-L-Lys-D-Ala-D-Ala)](n)-di-trans,octa-cis-undecaprenyl diphosphate + beta-D-GlcNAc-(1-&gt;4)-Mur2Ac(oyl-L-Ala-gamma-D-Glu-L-Lys-D-Ala-D-Ala)-di-trans,octa-cis-undecaprenyl diphosphate = [GlcNAc-(1-&gt;4)-Mur2Ac(oyl-L-Ala-gamma-D-Glu-L-Lys-D-Ala-D-Ala)](n+1)-di-trans,octa-cis-undecaprenyl diphosphate + di-trans,octa-cis-undecaprenyl diphosphate + H(+)</text>
        <dbReference type="Rhea" id="RHEA:23708"/>
        <dbReference type="Rhea" id="RHEA-COMP:9602"/>
        <dbReference type="Rhea" id="RHEA-COMP:9603"/>
        <dbReference type="ChEBI" id="CHEBI:15378"/>
        <dbReference type="ChEBI" id="CHEBI:58405"/>
        <dbReference type="ChEBI" id="CHEBI:60033"/>
        <dbReference type="ChEBI" id="CHEBI:78435"/>
        <dbReference type="EC" id="2.4.99.28"/>
    </reaction>
</comment>
<keyword evidence="6" id="KW-0573">Peptidoglycan synthesis</keyword>
<comment type="caution">
    <text evidence="18">The sequence shown here is derived from an EMBL/GenBank/DDBJ whole genome shotgun (WGS) entry which is preliminary data.</text>
</comment>
<accession>A0ABV0EMM1</accession>
<evidence type="ECO:0000256" key="1">
    <source>
        <dbReference type="ARBA" id="ARBA00004141"/>
    </source>
</evidence>
<name>A0ABV0EMM1_9ENTE</name>
<dbReference type="GO" id="GO:0051301">
    <property type="term" value="P:cell division"/>
    <property type="evidence" value="ECO:0007669"/>
    <property type="project" value="UniProtKB-KW"/>
</dbReference>
<protein>
    <recommendedName>
        <fullName evidence="12">Probable peptidoglycan glycosyltransferase FtsW</fullName>
        <ecNumber evidence="14">2.4.99.28</ecNumber>
    </recommendedName>
    <alternativeName>
        <fullName evidence="13">Cell division protein FtsW</fullName>
    </alternativeName>
    <alternativeName>
        <fullName evidence="10">Cell wall polymerase</fullName>
    </alternativeName>
    <alternativeName>
        <fullName evidence="9">Peptidoglycan polymerase</fullName>
    </alternativeName>
</protein>
<feature type="transmembrane region" description="Helical" evidence="17">
    <location>
        <begin position="349"/>
        <end position="370"/>
    </location>
</feature>
<reference evidence="18 19" key="1">
    <citation type="submission" date="2021-03" db="EMBL/GenBank/DDBJ databases">
        <authorList>
            <person name="Gilmore M.S."/>
            <person name="Schwartzman J."/>
            <person name="Van Tyne D."/>
            <person name="Martin M."/>
            <person name="Earl A.M."/>
            <person name="Manson A.L."/>
            <person name="Straub T."/>
            <person name="Salamzade R."/>
            <person name="Saavedra J."/>
            <person name="Lebreton F."/>
            <person name="Prichula J."/>
            <person name="Schaufler K."/>
            <person name="Gaca A."/>
            <person name="Sgardioli B."/>
            <person name="Wagenaar J."/>
            <person name="Strong T."/>
        </authorList>
    </citation>
    <scope>NUCLEOTIDE SEQUENCE [LARGE SCALE GENOMIC DNA]</scope>
    <source>
        <strain evidence="18 19">665A</strain>
    </source>
</reference>
<keyword evidence="7 17" id="KW-1133">Transmembrane helix</keyword>
<keyword evidence="18" id="KW-0132">Cell division</keyword>
<proteinExistence type="inferred from homology"/>
<evidence type="ECO:0000256" key="5">
    <source>
        <dbReference type="ARBA" id="ARBA00022960"/>
    </source>
</evidence>
<dbReference type="InterPro" id="IPR001182">
    <property type="entry name" value="FtsW/RodA"/>
</dbReference>
<evidence type="ECO:0000256" key="10">
    <source>
        <dbReference type="ARBA" id="ARBA00033270"/>
    </source>
</evidence>
<evidence type="ECO:0000256" key="6">
    <source>
        <dbReference type="ARBA" id="ARBA00022984"/>
    </source>
</evidence>
<evidence type="ECO:0000256" key="2">
    <source>
        <dbReference type="ARBA" id="ARBA00022676"/>
    </source>
</evidence>
<evidence type="ECO:0000256" key="17">
    <source>
        <dbReference type="SAM" id="Phobius"/>
    </source>
</evidence>
<evidence type="ECO:0000256" key="14">
    <source>
        <dbReference type="ARBA" id="ARBA00044770"/>
    </source>
</evidence>
<feature type="transmembrane region" description="Helical" evidence="17">
    <location>
        <begin position="316"/>
        <end position="337"/>
    </location>
</feature>
<evidence type="ECO:0000256" key="7">
    <source>
        <dbReference type="ARBA" id="ARBA00022989"/>
    </source>
</evidence>
<dbReference type="PANTHER" id="PTHR30474:SF2">
    <property type="entry name" value="PEPTIDOGLYCAN GLYCOSYLTRANSFERASE FTSW-RELATED"/>
    <property type="match status" value="1"/>
</dbReference>
<evidence type="ECO:0000256" key="15">
    <source>
        <dbReference type="ARBA" id="ARBA00049902"/>
    </source>
</evidence>
<dbReference type="EMBL" id="JAFREL020000001">
    <property type="protein sequence ID" value="MEO1769874.1"/>
    <property type="molecule type" value="Genomic_DNA"/>
</dbReference>
<keyword evidence="8 17" id="KW-0472">Membrane</keyword>
<feature type="transmembrane region" description="Helical" evidence="17">
    <location>
        <begin position="44"/>
        <end position="63"/>
    </location>
</feature>
<dbReference type="Pfam" id="PF01098">
    <property type="entry name" value="FTSW_RODA_SPOVE"/>
    <property type="match status" value="1"/>
</dbReference>
<evidence type="ECO:0000256" key="16">
    <source>
        <dbReference type="ARBA" id="ARBA00049966"/>
    </source>
</evidence>
<evidence type="ECO:0000313" key="18">
    <source>
        <dbReference type="EMBL" id="MEO1769874.1"/>
    </source>
</evidence>
<evidence type="ECO:0000256" key="4">
    <source>
        <dbReference type="ARBA" id="ARBA00022692"/>
    </source>
</evidence>
<keyword evidence="4 17" id="KW-0812">Transmembrane</keyword>
<feature type="transmembrane region" description="Helical" evidence="17">
    <location>
        <begin position="75"/>
        <end position="99"/>
    </location>
</feature>
<feature type="transmembrane region" description="Helical" evidence="17">
    <location>
        <begin position="105"/>
        <end position="129"/>
    </location>
</feature>
<evidence type="ECO:0000256" key="8">
    <source>
        <dbReference type="ARBA" id="ARBA00023136"/>
    </source>
</evidence>
<dbReference type="PROSITE" id="PS00428">
    <property type="entry name" value="FTSW_RODA_SPOVE"/>
    <property type="match status" value="1"/>
</dbReference>
<evidence type="ECO:0000313" key="19">
    <source>
        <dbReference type="Proteomes" id="UP000664357"/>
    </source>
</evidence>
<organism evidence="18 19">
    <name type="scientific">Candidatus Enterococcus ferrettii</name>
    <dbReference type="NCBI Taxonomy" id="2815324"/>
    <lineage>
        <taxon>Bacteria</taxon>
        <taxon>Bacillati</taxon>
        <taxon>Bacillota</taxon>
        <taxon>Bacilli</taxon>
        <taxon>Lactobacillales</taxon>
        <taxon>Enterococcaceae</taxon>
        <taxon>Enterococcus</taxon>
    </lineage>
</organism>
<dbReference type="RefSeq" id="WP_207702067.1">
    <property type="nucleotide sequence ID" value="NZ_JAFREL020000001.1"/>
</dbReference>
<dbReference type="Proteomes" id="UP000664357">
    <property type="component" value="Unassembled WGS sequence"/>
</dbReference>
<keyword evidence="2" id="KW-0328">Glycosyltransferase</keyword>
<keyword evidence="3" id="KW-0808">Transferase</keyword>
<dbReference type="InterPro" id="IPR018365">
    <property type="entry name" value="Cell_cycle_FtsW-rel_CS"/>
</dbReference>
<feature type="transmembrane region" description="Helical" evidence="17">
    <location>
        <begin position="163"/>
        <end position="179"/>
    </location>
</feature>
<evidence type="ECO:0000256" key="3">
    <source>
        <dbReference type="ARBA" id="ARBA00022679"/>
    </source>
</evidence>
<evidence type="ECO:0000256" key="12">
    <source>
        <dbReference type="ARBA" id="ARBA00041185"/>
    </source>
</evidence>
<evidence type="ECO:0000256" key="11">
    <source>
        <dbReference type="ARBA" id="ARBA00038053"/>
    </source>
</evidence>
<gene>
    <name evidence="18" type="ORF">JZO67_001825</name>
</gene>
<dbReference type="EC" id="2.4.99.28" evidence="14"/>
<sequence length="376" mass="41118">MQNVKKIDWWIIGPYAVLSIIGLLEVFSASSYRLMIAGANPRSLFYRQLVFVILSWGALALTYSVKLQHFLKLGVAQILLGCSALLLLLVKVHLFGVTVNGAQRWISIFGIQFQPSELANIALIFYLSYYFRNPLQSKKELRAPILVTLFLATLVFIQPKVTGALILLLVAGVLFWAAAIPVDVGLILGFAAVVGALVAAGIVLLLGSHDLLPHLFQHVYERIAIAGNPFADVNGTGYQMSNSYYAMYNGGFFGRGIGNSITKNGYLPEAETDFIFSIIVEELGMIMALFLLLLLFVICLRLFWLSTHCQNHQAALIVMGIGTLLLVQTSINVASTLGLIPMTGIPLPFLSYGGTSYMILSVSLGVALNISARERR</sequence>
<comment type="function">
    <text evidence="16">Peptidoglycan polymerase that is essential for cell division.</text>
</comment>